<feature type="compositionally biased region" description="Pro residues" evidence="1">
    <location>
        <begin position="429"/>
        <end position="442"/>
    </location>
</feature>
<protein>
    <submittedName>
        <fullName evidence="2">ATP-binding protein</fullName>
    </submittedName>
</protein>
<keyword evidence="3" id="KW-1185">Reference proteome</keyword>
<gene>
    <name evidence="2" type="ORF">ACFFGY_08580</name>
</gene>
<evidence type="ECO:0000313" key="2">
    <source>
        <dbReference type="EMBL" id="MFC0408298.1"/>
    </source>
</evidence>
<organism evidence="2 3">
    <name type="scientific">Roseomonas elaeocarpi</name>
    <dbReference type="NCBI Taxonomy" id="907779"/>
    <lineage>
        <taxon>Bacteria</taxon>
        <taxon>Pseudomonadati</taxon>
        <taxon>Pseudomonadota</taxon>
        <taxon>Alphaproteobacteria</taxon>
        <taxon>Acetobacterales</taxon>
        <taxon>Roseomonadaceae</taxon>
        <taxon>Roseomonas</taxon>
    </lineage>
</organism>
<evidence type="ECO:0000256" key="1">
    <source>
        <dbReference type="SAM" id="MobiDB-lite"/>
    </source>
</evidence>
<evidence type="ECO:0000313" key="3">
    <source>
        <dbReference type="Proteomes" id="UP001589865"/>
    </source>
</evidence>
<keyword evidence="2" id="KW-0067">ATP-binding</keyword>
<dbReference type="InterPro" id="IPR036890">
    <property type="entry name" value="HATPase_C_sf"/>
</dbReference>
<comment type="caution">
    <text evidence="2">The sequence shown here is derived from an EMBL/GenBank/DDBJ whole genome shotgun (WGS) entry which is preliminary data.</text>
</comment>
<proteinExistence type="predicted"/>
<feature type="region of interest" description="Disordered" evidence="1">
    <location>
        <begin position="404"/>
        <end position="442"/>
    </location>
</feature>
<sequence length="585" mass="62874">MSTVTRLRVGDEDFLVAATIERCPRTMMIRELLQNALEASAGVAAGARRVEFSVLPLEGARKLTLWNGGRGLDAEQLYRMCDIAASINKQTGLDANFGMGAKVASLPSNQHGMRYRSCRDGVVHEVMLGKRGGTYGRVLQPGPDGTPTEILEVTEAARAEGRDTGADWTEVVLLGQDPAQDTAGDPYAGRPRSAPSWLLDTIGGRYFRFPEGAEVVLRPGVPPLPPTGAEHRFRPLEERLRALPSFEGGRYEAVSTPEGLVIHYGYDPADPDRAGRNRSQVTGPENAEGLAAVVFRDEMYGPSRGAQWRREAPSFGIPVSARHISVLVELPAGYPAQAEGYREFLRYREGAQAQLRLIDFAPQVAQHQPDWLREILAGGSPGAALAAEVQSEMEELIQTLGVVRRRPPRPRTADAPPPVPANTAAAPAEPAPPGAPKPPAPARPIVLENAPALFLLRDEAAVADAGLAHRAACYYPESHQLHVNMRYGAIPLLASLLLEGTEPDPALDAAATEAAERATVLRVARALVHGLNKRGRPAEWNDHHLRQALSPEALTLAADDIHGGLADARAAFRQAQVAVAEPEAA</sequence>
<accession>A0ABV6JUP2</accession>
<dbReference type="Proteomes" id="UP001589865">
    <property type="component" value="Unassembled WGS sequence"/>
</dbReference>
<dbReference type="GO" id="GO:0005524">
    <property type="term" value="F:ATP binding"/>
    <property type="evidence" value="ECO:0007669"/>
    <property type="project" value="UniProtKB-KW"/>
</dbReference>
<dbReference type="EMBL" id="JBHLUN010000006">
    <property type="protein sequence ID" value="MFC0408298.1"/>
    <property type="molecule type" value="Genomic_DNA"/>
</dbReference>
<dbReference type="RefSeq" id="WP_377044057.1">
    <property type="nucleotide sequence ID" value="NZ_JBHLUN010000006.1"/>
</dbReference>
<reference evidence="2 3" key="1">
    <citation type="submission" date="2024-09" db="EMBL/GenBank/DDBJ databases">
        <authorList>
            <person name="Sun Q."/>
            <person name="Mori K."/>
        </authorList>
    </citation>
    <scope>NUCLEOTIDE SEQUENCE [LARGE SCALE GENOMIC DNA]</scope>
    <source>
        <strain evidence="2 3">TBRC 5777</strain>
    </source>
</reference>
<keyword evidence="2" id="KW-0547">Nucleotide-binding</keyword>
<name>A0ABV6JUP2_9PROT</name>
<dbReference type="SUPFAM" id="SSF55874">
    <property type="entry name" value="ATPase domain of HSP90 chaperone/DNA topoisomerase II/histidine kinase"/>
    <property type="match status" value="1"/>
</dbReference>